<dbReference type="InterPro" id="IPR050683">
    <property type="entry name" value="Bact_Polysacc_Export_ATP-bd"/>
</dbReference>
<keyword evidence="4 6" id="KW-0067">ATP-binding</keyword>
<gene>
    <name evidence="6" type="ORF">G4V63_16620</name>
</gene>
<evidence type="ECO:0000259" key="5">
    <source>
        <dbReference type="PROSITE" id="PS50893"/>
    </source>
</evidence>
<proteinExistence type="inferred from homology"/>
<dbReference type="Proteomes" id="UP000480266">
    <property type="component" value="Unassembled WGS sequence"/>
</dbReference>
<keyword evidence="2" id="KW-0813">Transport</keyword>
<evidence type="ECO:0000313" key="7">
    <source>
        <dbReference type="Proteomes" id="UP000480266"/>
    </source>
</evidence>
<dbReference type="GO" id="GO:0016020">
    <property type="term" value="C:membrane"/>
    <property type="evidence" value="ECO:0007669"/>
    <property type="project" value="InterPro"/>
</dbReference>
<protein>
    <submittedName>
        <fullName evidence="6">ABC transporter ATP-binding protein</fullName>
    </submittedName>
</protein>
<dbReference type="PROSITE" id="PS50893">
    <property type="entry name" value="ABC_TRANSPORTER_2"/>
    <property type="match status" value="1"/>
</dbReference>
<evidence type="ECO:0000256" key="1">
    <source>
        <dbReference type="ARBA" id="ARBA00005417"/>
    </source>
</evidence>
<dbReference type="InterPro" id="IPR003439">
    <property type="entry name" value="ABC_transporter-like_ATP-bd"/>
</dbReference>
<name>A0A7C9VN85_9BRAD</name>
<evidence type="ECO:0000256" key="2">
    <source>
        <dbReference type="ARBA" id="ARBA00022448"/>
    </source>
</evidence>
<dbReference type="CDD" id="cd03220">
    <property type="entry name" value="ABC_KpsT_Wzt"/>
    <property type="match status" value="1"/>
</dbReference>
<evidence type="ECO:0000313" key="6">
    <source>
        <dbReference type="EMBL" id="NGX96771.1"/>
    </source>
</evidence>
<evidence type="ECO:0000256" key="3">
    <source>
        <dbReference type="ARBA" id="ARBA00022741"/>
    </source>
</evidence>
<comment type="similarity">
    <text evidence="1">Belongs to the ABC transporter superfamily.</text>
</comment>
<dbReference type="PANTHER" id="PTHR46743:SF2">
    <property type="entry name" value="TEICHOIC ACIDS EXPORT ATP-BINDING PROTEIN TAGH"/>
    <property type="match status" value="1"/>
</dbReference>
<dbReference type="GO" id="GO:0140359">
    <property type="term" value="F:ABC-type transporter activity"/>
    <property type="evidence" value="ECO:0007669"/>
    <property type="project" value="InterPro"/>
</dbReference>
<dbReference type="AlphaFoldDB" id="A0A7C9VN85"/>
<comment type="caution">
    <text evidence="6">The sequence shown here is derived from an EMBL/GenBank/DDBJ whole genome shotgun (WGS) entry which is preliminary data.</text>
</comment>
<dbReference type="PANTHER" id="PTHR46743">
    <property type="entry name" value="TEICHOIC ACIDS EXPORT ATP-BINDING PROTEIN TAGH"/>
    <property type="match status" value="1"/>
</dbReference>
<dbReference type="GO" id="GO:0016887">
    <property type="term" value="F:ATP hydrolysis activity"/>
    <property type="evidence" value="ECO:0007669"/>
    <property type="project" value="InterPro"/>
</dbReference>
<organism evidence="6 7">
    <name type="scientific">Candidatus Afipia apatlaquensis</name>
    <dbReference type="NCBI Taxonomy" id="2712852"/>
    <lineage>
        <taxon>Bacteria</taxon>
        <taxon>Pseudomonadati</taxon>
        <taxon>Pseudomonadota</taxon>
        <taxon>Alphaproteobacteria</taxon>
        <taxon>Hyphomicrobiales</taxon>
        <taxon>Nitrobacteraceae</taxon>
        <taxon>Afipia</taxon>
    </lineage>
</organism>
<dbReference type="GO" id="GO:0005524">
    <property type="term" value="F:ATP binding"/>
    <property type="evidence" value="ECO:0007669"/>
    <property type="project" value="UniProtKB-KW"/>
</dbReference>
<dbReference type="EMBL" id="JAAMRR010000845">
    <property type="protein sequence ID" value="NGX96771.1"/>
    <property type="molecule type" value="Genomic_DNA"/>
</dbReference>
<dbReference type="InterPro" id="IPR015860">
    <property type="entry name" value="ABC_transpr_TagH-like"/>
</dbReference>
<reference evidence="6" key="1">
    <citation type="submission" date="2020-02" db="EMBL/GenBank/DDBJ databases">
        <title>Draft genome sequence of Candidatus Afipia apatlaquensis IBT-C3, a potential strain for decolorization of textile dyes.</title>
        <authorList>
            <person name="Sanchez-Reyes A."/>
            <person name="Breton-Deval L."/>
            <person name="Mangelson H."/>
            <person name="Sanchez-Flores A."/>
        </authorList>
    </citation>
    <scope>NUCLEOTIDE SEQUENCE [LARGE SCALE GENOMIC DNA]</scope>
    <source>
        <strain evidence="6">IBT-C3</strain>
    </source>
</reference>
<dbReference type="Gene3D" id="3.40.50.300">
    <property type="entry name" value="P-loop containing nucleotide triphosphate hydrolases"/>
    <property type="match status" value="1"/>
</dbReference>
<sequence>MVQSHSVDAEQSVLRLDNVSVSFPVYHGGSRSLKKAILSRSSAGRIARDANDRITIDALRDISFSLDRGDRLALIGANGAGKTTLLRVMAGIYEPVAGTVQIRGRISPMFDIGLGIDSDLSGYDNIRMRGLLLGLSSKEIERLLPLILDFTELGDYLDMPVRTYSSGMTLRLTFAVATCFEPEVLLMDEWILAGDAHFMTKARARIDSFIQKASVLVLASHNLEVCRRWCNKGLWMDRGSLKAFGPVEDVIAAYLAARS</sequence>
<dbReference type="Pfam" id="PF00005">
    <property type="entry name" value="ABC_tran"/>
    <property type="match status" value="1"/>
</dbReference>
<keyword evidence="3" id="KW-0547">Nucleotide-binding</keyword>
<accession>A0A7C9VN85</accession>
<evidence type="ECO:0000256" key="4">
    <source>
        <dbReference type="ARBA" id="ARBA00022840"/>
    </source>
</evidence>
<dbReference type="InterPro" id="IPR027417">
    <property type="entry name" value="P-loop_NTPase"/>
</dbReference>
<keyword evidence="7" id="KW-1185">Reference proteome</keyword>
<feature type="domain" description="ABC transporter" evidence="5">
    <location>
        <begin position="14"/>
        <end position="259"/>
    </location>
</feature>
<dbReference type="SUPFAM" id="SSF52540">
    <property type="entry name" value="P-loop containing nucleoside triphosphate hydrolases"/>
    <property type="match status" value="1"/>
</dbReference>